<feature type="region of interest" description="Disordered" evidence="1">
    <location>
        <begin position="1"/>
        <end position="23"/>
    </location>
</feature>
<sequence length="251" mass="28179">MPKYFWGHKAPGGTDTSSSMSTTLPPSTHPIYYGEAHVSSAYSSHHASHATPTPTSIAKEGHKFQWPKYYWYHSRPAASSALYTALSAPTYANFHHEVHALGTSTHHTTATPMPMLNHKTTWPTYYHPPTTNMSPGPFHVPSPKPMSPKMWNMYHPKKTPKFPTFSHYSNTLHVGNGNGTGMHQVIEDFYRPATFSDVIFSLAVLLGIALVIFVIFGCMVRGMRRWALKRKAMKCARERELGEGVEYMKLA</sequence>
<accession>A0A8H4RR57</accession>
<proteinExistence type="predicted"/>
<reference evidence="3 4" key="1">
    <citation type="submission" date="2020-03" db="EMBL/GenBank/DDBJ databases">
        <title>Draft Genome Sequence of Cudoniella acicularis.</title>
        <authorList>
            <person name="Buettner E."/>
            <person name="Kellner H."/>
        </authorList>
    </citation>
    <scope>NUCLEOTIDE SEQUENCE [LARGE SCALE GENOMIC DNA]</scope>
    <source>
        <strain evidence="3 4">DSM 108380</strain>
    </source>
</reference>
<evidence type="ECO:0000313" key="3">
    <source>
        <dbReference type="EMBL" id="KAF4634562.1"/>
    </source>
</evidence>
<feature type="transmembrane region" description="Helical" evidence="2">
    <location>
        <begin position="198"/>
        <end position="220"/>
    </location>
</feature>
<keyword evidence="2" id="KW-0472">Membrane</keyword>
<gene>
    <name evidence="3" type="ORF">G7Y89_g3536</name>
</gene>
<keyword evidence="2" id="KW-0812">Transmembrane</keyword>
<evidence type="ECO:0000313" key="4">
    <source>
        <dbReference type="Proteomes" id="UP000566819"/>
    </source>
</evidence>
<keyword evidence="2" id="KW-1133">Transmembrane helix</keyword>
<name>A0A8H4RR57_9HELO</name>
<dbReference type="AlphaFoldDB" id="A0A8H4RR57"/>
<feature type="compositionally biased region" description="Low complexity" evidence="1">
    <location>
        <begin position="14"/>
        <end position="23"/>
    </location>
</feature>
<evidence type="ECO:0000256" key="1">
    <source>
        <dbReference type="SAM" id="MobiDB-lite"/>
    </source>
</evidence>
<evidence type="ECO:0000256" key="2">
    <source>
        <dbReference type="SAM" id="Phobius"/>
    </source>
</evidence>
<organism evidence="3 4">
    <name type="scientific">Cudoniella acicularis</name>
    <dbReference type="NCBI Taxonomy" id="354080"/>
    <lineage>
        <taxon>Eukaryota</taxon>
        <taxon>Fungi</taxon>
        <taxon>Dikarya</taxon>
        <taxon>Ascomycota</taxon>
        <taxon>Pezizomycotina</taxon>
        <taxon>Leotiomycetes</taxon>
        <taxon>Helotiales</taxon>
        <taxon>Tricladiaceae</taxon>
        <taxon>Cudoniella</taxon>
    </lineage>
</organism>
<dbReference type="EMBL" id="JAAMPI010000175">
    <property type="protein sequence ID" value="KAF4634562.1"/>
    <property type="molecule type" value="Genomic_DNA"/>
</dbReference>
<comment type="caution">
    <text evidence="3">The sequence shown here is derived from an EMBL/GenBank/DDBJ whole genome shotgun (WGS) entry which is preliminary data.</text>
</comment>
<protein>
    <submittedName>
        <fullName evidence="3">Uncharacterized protein</fullName>
    </submittedName>
</protein>
<dbReference type="Proteomes" id="UP000566819">
    <property type="component" value="Unassembled WGS sequence"/>
</dbReference>
<keyword evidence="4" id="KW-1185">Reference proteome</keyword>